<dbReference type="KEGG" id="hoh:Hoch_1991"/>
<organism evidence="2 3">
    <name type="scientific">Haliangium ochraceum (strain DSM 14365 / JCM 11303 / SMP-2)</name>
    <dbReference type="NCBI Taxonomy" id="502025"/>
    <lineage>
        <taxon>Bacteria</taxon>
        <taxon>Pseudomonadati</taxon>
        <taxon>Myxococcota</taxon>
        <taxon>Polyangia</taxon>
        <taxon>Haliangiales</taxon>
        <taxon>Kofleriaceae</taxon>
        <taxon>Haliangium</taxon>
    </lineage>
</organism>
<feature type="region of interest" description="Disordered" evidence="1">
    <location>
        <begin position="84"/>
        <end position="120"/>
    </location>
</feature>
<accession>D0LFT5</accession>
<reference evidence="2 3" key="1">
    <citation type="journal article" date="2010" name="Stand. Genomic Sci.">
        <title>Complete genome sequence of Haliangium ochraceum type strain (SMP-2).</title>
        <authorList>
            <consortium name="US DOE Joint Genome Institute (JGI-PGF)"/>
            <person name="Ivanova N."/>
            <person name="Daum C."/>
            <person name="Lang E."/>
            <person name="Abt B."/>
            <person name="Kopitz M."/>
            <person name="Saunders E."/>
            <person name="Lapidus A."/>
            <person name="Lucas S."/>
            <person name="Glavina Del Rio T."/>
            <person name="Nolan M."/>
            <person name="Tice H."/>
            <person name="Copeland A."/>
            <person name="Cheng J.F."/>
            <person name="Chen F."/>
            <person name="Bruce D."/>
            <person name="Goodwin L."/>
            <person name="Pitluck S."/>
            <person name="Mavromatis K."/>
            <person name="Pati A."/>
            <person name="Mikhailova N."/>
            <person name="Chen A."/>
            <person name="Palaniappan K."/>
            <person name="Land M."/>
            <person name="Hauser L."/>
            <person name="Chang Y.J."/>
            <person name="Jeffries C.D."/>
            <person name="Detter J.C."/>
            <person name="Brettin T."/>
            <person name="Rohde M."/>
            <person name="Goker M."/>
            <person name="Bristow J."/>
            <person name="Markowitz V."/>
            <person name="Eisen J.A."/>
            <person name="Hugenholtz P."/>
            <person name="Kyrpides N.C."/>
            <person name="Klenk H.P."/>
        </authorList>
    </citation>
    <scope>NUCLEOTIDE SEQUENCE [LARGE SCALE GENOMIC DNA]</scope>
    <source>
        <strain evidence="3">DSM 14365 / CIP 107738 / JCM 11303 / AJ 13395 / SMP-2</strain>
    </source>
</reference>
<dbReference type="HOGENOM" id="CLU_2046390_0_0_7"/>
<protein>
    <submittedName>
        <fullName evidence="2">Uncharacterized protein</fullName>
    </submittedName>
</protein>
<dbReference type="EMBL" id="CP001804">
    <property type="protein sequence ID" value="ACY14537.1"/>
    <property type="molecule type" value="Genomic_DNA"/>
</dbReference>
<evidence type="ECO:0000256" key="1">
    <source>
        <dbReference type="SAM" id="MobiDB-lite"/>
    </source>
</evidence>
<name>D0LFT5_HALO1</name>
<dbReference type="Proteomes" id="UP000001880">
    <property type="component" value="Chromosome"/>
</dbReference>
<dbReference type="AlphaFoldDB" id="D0LFT5"/>
<proteinExistence type="predicted"/>
<sequence>MPYFPIYALLDEPIEWDVLKHRLVAALAADLPRQEVISEQAAGRQWRALRMQSEHNDVVVRQVEDTLVSADFWDFDSDVYDGTGPTREMGRHNLAHGSGGRRCGATTTDHGSASRLDHSR</sequence>
<keyword evidence="3" id="KW-1185">Reference proteome</keyword>
<dbReference type="RefSeq" id="WP_012827145.1">
    <property type="nucleotide sequence ID" value="NC_013440.1"/>
</dbReference>
<evidence type="ECO:0000313" key="3">
    <source>
        <dbReference type="Proteomes" id="UP000001880"/>
    </source>
</evidence>
<evidence type="ECO:0000313" key="2">
    <source>
        <dbReference type="EMBL" id="ACY14537.1"/>
    </source>
</evidence>
<gene>
    <name evidence="2" type="ordered locus">Hoch_1991</name>
</gene>